<accession>A0A5J6VM39</accession>
<reference evidence="1" key="1">
    <citation type="journal article" date="2019" name="Philos. Trans. R. Soc. Lond., B, Biol. Sci.">
        <title>Targeted metagenomic recovery of four divergent viruses reveals shared and distinctive characteristics of giant viruses of marine eukaryotes.</title>
        <authorList>
            <person name="Needham D.M."/>
            <person name="Poirier C."/>
            <person name="Hehenberger E."/>
            <person name="Jimenez V."/>
            <person name="Swalwell J.E."/>
            <person name="Santoro A.E."/>
            <person name="Worden A.Z."/>
        </authorList>
    </citation>
    <scope>NUCLEOTIDE SEQUENCE</scope>
    <source>
        <strain evidence="1">MPacV-611</strain>
    </source>
</reference>
<sequence length="688" mass="80497">MIKFIFLFTFIFLVIYFYKKYTVKEYLSNSNDIHPNECKLATNTDCSCNHDNLCENKQYKCNAIYICSSPYHWKEDPHLILKKCAREKSIHKNCLAKCTSVYEKLLVKYDISGDNQVCNMKQLIEAAYGSNIENERYLHPNDQSLLNFVNIMYRIEEDKNGIPLGCSNSLDEVQCLTSDEDIKCSDNKTIIKGKFVKNCCTDCNYIRSHKLSYYNEYKDYIKFLDKLNAEKCPDNFVLDCSDNNKCISTKWLSDGWKKYINPKYDISSYANLTCHSDIKECGYVILILNSNSHSGWEGNKLLVKINDEWFSEFTLEYDIIPNVIPINSNSNITFEYSSYSDLSNSNIKYRVYDSKSRLLLSRCSEYNGLANGELIVDNNCRKIQSASTSGYLILILYDLSGNGWGDAKLEVTFNNDKSDEYSIKYSNGSIFRKKVKIPIKLNDKVDFSFSKSKTLSNNNFIYYVLDEDNNCIIYTNSVFDLYHTPPNFDFLNYSIIDKKEIDKINETTFDKIVSDSIIERKIVKDDWYTLEINSSCKLNYEWFVTGYSDDNKRFIKSIRNNVYNYLPDSIQKISRIFPEYYDTFIFKDNVLYFKTNKIFKFIKIEYQLDLVSIKSLLKKNDILIPGNNTIKVYIEEPYDLDSLENIIPFLEFDLNIELSQFTLDKITVKYDGTKYIKDKAVPLFNCHR</sequence>
<dbReference type="EMBL" id="MN448289">
    <property type="protein sequence ID" value="QFG74541.1"/>
    <property type="molecule type" value="Genomic_DNA"/>
</dbReference>
<organism evidence="1">
    <name type="scientific">Megaviridae environmental sample</name>
    <dbReference type="NCBI Taxonomy" id="1737588"/>
    <lineage>
        <taxon>Viruses</taxon>
        <taxon>Varidnaviria</taxon>
        <taxon>Bamfordvirae</taxon>
        <taxon>Nucleocytoviricota</taxon>
        <taxon>Megaviricetes</taxon>
        <taxon>Imitervirales</taxon>
        <taxon>Mimiviridae</taxon>
        <taxon>environmental samples</taxon>
    </lineage>
</organism>
<evidence type="ECO:0000313" key="1">
    <source>
        <dbReference type="EMBL" id="QFG74541.1"/>
    </source>
</evidence>
<protein>
    <submittedName>
        <fullName evidence="1">Uncharacterized protein</fullName>
    </submittedName>
</protein>
<proteinExistence type="predicted"/>
<name>A0A5J6VM39_9VIRU</name>